<gene>
    <name evidence="1" type="ORF">M8818_002260</name>
</gene>
<dbReference type="EMBL" id="JAMKPW020000009">
    <property type="protein sequence ID" value="KAK8215248.1"/>
    <property type="molecule type" value="Genomic_DNA"/>
</dbReference>
<proteinExistence type="predicted"/>
<evidence type="ECO:0000313" key="2">
    <source>
        <dbReference type="Proteomes" id="UP001320706"/>
    </source>
</evidence>
<dbReference type="Proteomes" id="UP001320706">
    <property type="component" value="Unassembled WGS sequence"/>
</dbReference>
<protein>
    <submittedName>
        <fullName evidence="1">Uncharacterized protein</fullName>
    </submittedName>
</protein>
<keyword evidence="2" id="KW-1185">Reference proteome</keyword>
<evidence type="ECO:0000313" key="1">
    <source>
        <dbReference type="EMBL" id="KAK8215248.1"/>
    </source>
</evidence>
<sequence>MAGIRSLNPLSIGRRKNDSYTALDGQYVDPEKRITLDSPYASSPTETNYSSRDVSGSNQGLLRRSSSASRKASAMSYSLPRRRFSRYFTLALGTTLVLFMLSLTRSAWVAQKKVELGIAKPPPKPAAWEDFPFLERYHGGIRTLVTKKDNKPEYPDPDNNTLQPEVKDRLEQQQKKPVEKKVKRGAIPAGDKFDPYPDYKSDAYKNEFEPKEECYLDKKEKVQVPKLLAYKGVPKGFPEPIMGSHELLGLNNDVCFERFGRLGPYGLGYSRKWGGSGAGMEGDREGAENVWGEQLEIDYRDISWSEAQERCAERNRLRFKPKQKGRNHFFQTMAAGGPDMEPPSSISGKEGHLSEPDAEGMSNVTERSPSGKKLLPRTAVIIRTWWDYQYDYEDLFYLRALINELSIQSGGEYTIHFLIHVKDDNMQIWADDETYQRVLDNALPTEFKGMGTLWSERQMGLIYGGVEESFYRDLPVHGAYRSTYMPVQYFAHQHPEYDFFWHWEMDIRYTGHFYHFFDKVSKWAAQQPRKGLWERNGRFYVPSEHGSWEDFKQMVRVQTEHGTAHKSNIYAHLPGGTDTKSPLEAGEKPETPIWGPLPPTGEGEMFDASNDPVPPTTYDKDKYTWGVGEEADFITFNPLFDPERTNWILAEDVTGYNTSAGMPPRRTAIITASRLSRRLLETMHRETALQRHTMFSEMWPGSAALHHVMKAVYAPHPVYIDRRWPTSYLAAIFNNGRNGAAGGARTSVFSDERQHNFLGTTWYYHAGFSANLWKRWLGYKVDNDGGEEWETREGGEGRMCVPAMLLHPVKQVDLVYEHQEGE</sequence>
<comment type="caution">
    <text evidence="1">The sequence shown here is derived from an EMBL/GenBank/DDBJ whole genome shotgun (WGS) entry which is preliminary data.</text>
</comment>
<reference evidence="1" key="1">
    <citation type="submission" date="2024-02" db="EMBL/GenBank/DDBJ databases">
        <title>Metagenome Assembled Genome of Zalaria obscura JY119.</title>
        <authorList>
            <person name="Vighnesh L."/>
            <person name="Jagadeeshwari U."/>
            <person name="Venkata Ramana C."/>
            <person name="Sasikala C."/>
        </authorList>
    </citation>
    <scope>NUCLEOTIDE SEQUENCE</scope>
    <source>
        <strain evidence="1">JY119</strain>
    </source>
</reference>
<organism evidence="1 2">
    <name type="scientific">Zalaria obscura</name>
    <dbReference type="NCBI Taxonomy" id="2024903"/>
    <lineage>
        <taxon>Eukaryota</taxon>
        <taxon>Fungi</taxon>
        <taxon>Dikarya</taxon>
        <taxon>Ascomycota</taxon>
        <taxon>Pezizomycotina</taxon>
        <taxon>Dothideomycetes</taxon>
        <taxon>Dothideomycetidae</taxon>
        <taxon>Dothideales</taxon>
        <taxon>Zalariaceae</taxon>
        <taxon>Zalaria</taxon>
    </lineage>
</organism>
<name>A0ACC3SLH8_9PEZI</name>
<accession>A0ACC3SLH8</accession>